<evidence type="ECO:0000256" key="5">
    <source>
        <dbReference type="ARBA" id="ARBA00022703"/>
    </source>
</evidence>
<dbReference type="PANTHER" id="PTHR13448">
    <property type="entry name" value="TRANSMEMBRANE PROTEIN 214"/>
    <property type="match status" value="1"/>
</dbReference>
<evidence type="ECO:0000256" key="8">
    <source>
        <dbReference type="ARBA" id="ARBA00023136"/>
    </source>
</evidence>
<dbReference type="KEGG" id="sre:PTSG_10534"/>
<dbReference type="Pfam" id="PF10151">
    <property type="entry name" value="TMEM214"/>
    <property type="match status" value="1"/>
</dbReference>
<evidence type="ECO:0000256" key="7">
    <source>
        <dbReference type="ARBA" id="ARBA00022989"/>
    </source>
</evidence>
<protein>
    <submittedName>
        <fullName evidence="13">Uncharacterized protein</fullName>
    </submittedName>
</protein>
<organism evidence="14">
    <name type="scientific">Salpingoeca rosetta (strain ATCC 50818 / BSB-021)</name>
    <dbReference type="NCBI Taxonomy" id="946362"/>
    <lineage>
        <taxon>Eukaryota</taxon>
        <taxon>Choanoflagellata</taxon>
        <taxon>Craspedida</taxon>
        <taxon>Salpingoecidae</taxon>
        <taxon>Salpingoeca</taxon>
    </lineage>
</organism>
<dbReference type="OMA" id="RDAWHIS"/>
<sequence length="651" mass="72369">MGDSEWQEVRPVKGGKAKGGKPQGGGKKKKGKGKKDNEDSGPRPLQPGVFGQAEMIMEQRRQAKADKKRAKKEAKQAEKEEERKKQREAQARAEAKRQRHSSSSSSSRKAMSWDKAVAAMDADAIKAALQSAKLDFPNHPPVHMKHLMDAIIIALDNGSSSCTQQVNPIKRCPDGVVDVFLAEADQHGTDVLRSCLAIVLKTLITNNIHGDHILAYQLLVQLFIRFETERRLQSSLLYSAYKAVADEFSKQYPNKAVVMPLLWTFNQIPTALSATFIMVWRVLMLPLMLDKKTAPDVKAACVVGMDRLLPQNHDVCMARIKVLVRRSTPGVEFDASRTIMLITAAFSSKLAFKQQGSLRRQYRYLRNLALGSHDGCKKLVAKLPTAAANTPPSESALQQELLDLAAIAFSMQPKYCVNALIDGLQKPAGVAVFLKFLVASKRIPEQRSRADFISAISSLRSAAEQNAASDAHKEVAALCKDVLQQIDERKKQEQQLNSVDVVSWVLLVLMSLCFGLLILLGSYTYCESYPTQDSRPLPLHHYCERLQEWGVHDQMQRVLDLTLPLGRQLEPHILEGIAQVKDHWPVVKHHAEATYEQILPYITAAHEDAVPHIVHALAVVGDVYFPLMHTAMQVLEKWIDQGMTAVAAAAQ</sequence>
<evidence type="ECO:0000256" key="6">
    <source>
        <dbReference type="ARBA" id="ARBA00022824"/>
    </source>
</evidence>
<evidence type="ECO:0000256" key="10">
    <source>
        <dbReference type="ARBA" id="ARBA00024938"/>
    </source>
</evidence>
<keyword evidence="14" id="KW-1185">Reference proteome</keyword>
<evidence type="ECO:0000256" key="2">
    <source>
        <dbReference type="ARBA" id="ARBA00007984"/>
    </source>
</evidence>
<reference evidence="13" key="1">
    <citation type="submission" date="2009-08" db="EMBL/GenBank/DDBJ databases">
        <title>Annotation of Salpingoeca rosetta.</title>
        <authorList>
            <consortium name="The Broad Institute Genome Sequencing Platform"/>
            <person name="Russ C."/>
            <person name="Cuomo C."/>
            <person name="Burger G."/>
            <person name="Gray M.W."/>
            <person name="Holland P.W.H."/>
            <person name="King N."/>
            <person name="Lang F.B.F."/>
            <person name="Roger A.J."/>
            <person name="Ruiz-Trillo I."/>
            <person name="Young S.K."/>
            <person name="Zeng Q."/>
            <person name="Gargeya S."/>
            <person name="Alvarado L."/>
            <person name="Berlin A."/>
            <person name="Chapman S.B."/>
            <person name="Chen Z."/>
            <person name="Freedman E."/>
            <person name="Gellesch M."/>
            <person name="Goldberg J."/>
            <person name="Griggs A."/>
            <person name="Gujja S."/>
            <person name="Heilman E."/>
            <person name="Heiman D."/>
            <person name="Howarth C."/>
            <person name="Mehta T."/>
            <person name="Neiman D."/>
            <person name="Pearson M."/>
            <person name="Roberts A."/>
            <person name="Saif S."/>
            <person name="Shea T."/>
            <person name="Shenoy N."/>
            <person name="Sisk P."/>
            <person name="Stolte C."/>
            <person name="Sykes S."/>
            <person name="White J."/>
            <person name="Yandava C."/>
            <person name="Haas B."/>
            <person name="Nusbaum C."/>
            <person name="Birren B."/>
        </authorList>
    </citation>
    <scope>NUCLEOTIDE SEQUENCE [LARGE SCALE GENOMIC DNA]</scope>
    <source>
        <strain evidence="13">ATCC 50818</strain>
    </source>
</reference>
<comment type="function">
    <text evidence="10">Critical mediator, in cooperation with CASP4, of endoplasmic reticulum-stress induced apoptosis. Required or the activation of CASP4 following endoplasmic reticulum stress.</text>
</comment>
<dbReference type="PANTHER" id="PTHR13448:SF0">
    <property type="entry name" value="TRANSMEMBRANE PROTEIN 214"/>
    <property type="match status" value="1"/>
</dbReference>
<comment type="subcellular location">
    <subcellularLocation>
        <location evidence="1">Endoplasmic reticulum membrane</location>
        <topology evidence="1">Multi-pass membrane protein</topology>
    </subcellularLocation>
</comment>
<evidence type="ECO:0000256" key="11">
    <source>
        <dbReference type="SAM" id="MobiDB-lite"/>
    </source>
</evidence>
<gene>
    <name evidence="13" type="ORF">PTSG_10534</name>
</gene>
<proteinExistence type="inferred from homology"/>
<comment type="subunit">
    <text evidence="3">Constitutively interacts with CASP4; required for the localization of procaspase 4 to the ER.</text>
</comment>
<dbReference type="GO" id="GO:0006915">
    <property type="term" value="P:apoptotic process"/>
    <property type="evidence" value="ECO:0007669"/>
    <property type="project" value="UniProtKB-KW"/>
</dbReference>
<evidence type="ECO:0000256" key="4">
    <source>
        <dbReference type="ARBA" id="ARBA00022692"/>
    </source>
</evidence>
<evidence type="ECO:0000256" key="1">
    <source>
        <dbReference type="ARBA" id="ARBA00004477"/>
    </source>
</evidence>
<evidence type="ECO:0000256" key="12">
    <source>
        <dbReference type="SAM" id="Phobius"/>
    </source>
</evidence>
<keyword evidence="6" id="KW-0256">Endoplasmic reticulum</keyword>
<keyword evidence="7 12" id="KW-1133">Transmembrane helix</keyword>
<dbReference type="InterPro" id="IPR019308">
    <property type="entry name" value="TMEM214"/>
</dbReference>
<name>F2URM3_SALR5</name>
<feature type="region of interest" description="Disordered" evidence="11">
    <location>
        <begin position="1"/>
        <end position="112"/>
    </location>
</feature>
<feature type="transmembrane region" description="Helical" evidence="12">
    <location>
        <begin position="501"/>
        <end position="525"/>
    </location>
</feature>
<keyword evidence="4 12" id="KW-0812">Transmembrane</keyword>
<dbReference type="EMBL" id="GL832992">
    <property type="protein sequence ID" value="EGD80278.1"/>
    <property type="molecule type" value="Genomic_DNA"/>
</dbReference>
<dbReference type="Proteomes" id="UP000007799">
    <property type="component" value="Unassembled WGS sequence"/>
</dbReference>
<evidence type="ECO:0000313" key="14">
    <source>
        <dbReference type="Proteomes" id="UP000007799"/>
    </source>
</evidence>
<dbReference type="AlphaFoldDB" id="F2URM3"/>
<dbReference type="RefSeq" id="XP_004988068.1">
    <property type="nucleotide sequence ID" value="XM_004988011.1"/>
</dbReference>
<evidence type="ECO:0000313" key="13">
    <source>
        <dbReference type="EMBL" id="EGD80278.1"/>
    </source>
</evidence>
<dbReference type="InParanoid" id="F2URM3"/>
<feature type="compositionally biased region" description="Basic and acidic residues" evidence="11">
    <location>
        <begin position="73"/>
        <end position="96"/>
    </location>
</feature>
<dbReference type="GO" id="GO:0005789">
    <property type="term" value="C:endoplasmic reticulum membrane"/>
    <property type="evidence" value="ECO:0007669"/>
    <property type="project" value="UniProtKB-SubCell"/>
</dbReference>
<keyword evidence="9" id="KW-0325">Glycoprotein</keyword>
<dbReference type="GeneID" id="16068593"/>
<comment type="similarity">
    <text evidence="2">Belongs to the TMEM214 family.</text>
</comment>
<evidence type="ECO:0000256" key="3">
    <source>
        <dbReference type="ARBA" id="ARBA00011720"/>
    </source>
</evidence>
<evidence type="ECO:0000256" key="9">
    <source>
        <dbReference type="ARBA" id="ARBA00023180"/>
    </source>
</evidence>
<accession>F2URM3</accession>
<keyword evidence="8 12" id="KW-0472">Membrane</keyword>
<dbReference type="GO" id="GO:0005794">
    <property type="term" value="C:Golgi apparatus"/>
    <property type="evidence" value="ECO:0007669"/>
    <property type="project" value="TreeGrafter"/>
</dbReference>
<keyword evidence="5" id="KW-0053">Apoptosis</keyword>